<protein>
    <submittedName>
        <fullName evidence="1">Uncharacterized protein</fullName>
    </submittedName>
</protein>
<gene>
    <name evidence="1" type="ORF">IW261DRAFT_1557552</name>
</gene>
<organism evidence="1 2">
    <name type="scientific">Armillaria novae-zelandiae</name>
    <dbReference type="NCBI Taxonomy" id="153914"/>
    <lineage>
        <taxon>Eukaryota</taxon>
        <taxon>Fungi</taxon>
        <taxon>Dikarya</taxon>
        <taxon>Basidiomycota</taxon>
        <taxon>Agaricomycotina</taxon>
        <taxon>Agaricomycetes</taxon>
        <taxon>Agaricomycetidae</taxon>
        <taxon>Agaricales</taxon>
        <taxon>Marasmiineae</taxon>
        <taxon>Physalacriaceae</taxon>
        <taxon>Armillaria</taxon>
    </lineage>
</organism>
<evidence type="ECO:0000313" key="1">
    <source>
        <dbReference type="EMBL" id="KAK0489051.1"/>
    </source>
</evidence>
<keyword evidence="2" id="KW-1185">Reference proteome</keyword>
<name>A0AA39PSP7_9AGAR</name>
<comment type="caution">
    <text evidence="1">The sequence shown here is derived from an EMBL/GenBank/DDBJ whole genome shotgun (WGS) entry which is preliminary data.</text>
</comment>
<accession>A0AA39PSP7</accession>
<proteinExistence type="predicted"/>
<dbReference type="AlphaFoldDB" id="A0AA39PSP7"/>
<dbReference type="EMBL" id="JAUEPR010000002">
    <property type="protein sequence ID" value="KAK0489051.1"/>
    <property type="molecule type" value="Genomic_DNA"/>
</dbReference>
<evidence type="ECO:0000313" key="2">
    <source>
        <dbReference type="Proteomes" id="UP001175227"/>
    </source>
</evidence>
<reference evidence="1" key="1">
    <citation type="submission" date="2023-06" db="EMBL/GenBank/DDBJ databases">
        <authorList>
            <consortium name="Lawrence Berkeley National Laboratory"/>
            <person name="Ahrendt S."/>
            <person name="Sahu N."/>
            <person name="Indic B."/>
            <person name="Wong-Bajracharya J."/>
            <person name="Merenyi Z."/>
            <person name="Ke H.-M."/>
            <person name="Monk M."/>
            <person name="Kocsube S."/>
            <person name="Drula E."/>
            <person name="Lipzen A."/>
            <person name="Balint B."/>
            <person name="Henrissat B."/>
            <person name="Andreopoulos B."/>
            <person name="Martin F.M."/>
            <person name="Harder C.B."/>
            <person name="Rigling D."/>
            <person name="Ford K.L."/>
            <person name="Foster G.D."/>
            <person name="Pangilinan J."/>
            <person name="Papanicolaou A."/>
            <person name="Barry K."/>
            <person name="LaButti K."/>
            <person name="Viragh M."/>
            <person name="Koriabine M."/>
            <person name="Yan M."/>
            <person name="Riley R."/>
            <person name="Champramary S."/>
            <person name="Plett K.L."/>
            <person name="Tsai I.J."/>
            <person name="Slot J."/>
            <person name="Sipos G."/>
            <person name="Plett J."/>
            <person name="Nagy L.G."/>
            <person name="Grigoriev I.V."/>
        </authorList>
    </citation>
    <scope>NUCLEOTIDE SEQUENCE</scope>
    <source>
        <strain evidence="1">ICMP 16352</strain>
    </source>
</reference>
<sequence>MQNYATVDARKEWVQVQLANRRFLYANPDATEDSEEGCGAFRSRIAYGNPAAGLALAAAAVKQGLTLWKDAYDSYILEDTNPPPPGRNSEYSFKDNPWGTAASKYYVRTSTLSDEKWRIILNEAVSYISKNRKSKTGVTLGGEMGQQGSLGAGDNIYDSDDDIVMLDW</sequence>
<dbReference type="Proteomes" id="UP001175227">
    <property type="component" value="Unassembled WGS sequence"/>
</dbReference>